<gene>
    <name evidence="1" type="ORF">LCGC14_2636930</name>
</gene>
<dbReference type="EMBL" id="LAZR01045372">
    <property type="protein sequence ID" value="KKK99022.1"/>
    <property type="molecule type" value="Genomic_DNA"/>
</dbReference>
<reference evidence="1" key="1">
    <citation type="journal article" date="2015" name="Nature">
        <title>Complex archaea that bridge the gap between prokaryotes and eukaryotes.</title>
        <authorList>
            <person name="Spang A."/>
            <person name="Saw J.H."/>
            <person name="Jorgensen S.L."/>
            <person name="Zaremba-Niedzwiedzka K."/>
            <person name="Martijn J."/>
            <person name="Lind A.E."/>
            <person name="van Eijk R."/>
            <person name="Schleper C."/>
            <person name="Guy L."/>
            <person name="Ettema T.J."/>
        </authorList>
    </citation>
    <scope>NUCLEOTIDE SEQUENCE</scope>
</reference>
<name>A0A0F8ZYI8_9ZZZZ</name>
<sequence length="49" mass="5814">MKLTKIICYLGIHSLEPDQEHNKNIKDLFNYRLRCKICSNYCDYDGGVF</sequence>
<evidence type="ECO:0000313" key="1">
    <source>
        <dbReference type="EMBL" id="KKK99022.1"/>
    </source>
</evidence>
<protein>
    <submittedName>
        <fullName evidence="1">Uncharacterized protein</fullName>
    </submittedName>
</protein>
<proteinExistence type="predicted"/>
<organism evidence="1">
    <name type="scientific">marine sediment metagenome</name>
    <dbReference type="NCBI Taxonomy" id="412755"/>
    <lineage>
        <taxon>unclassified sequences</taxon>
        <taxon>metagenomes</taxon>
        <taxon>ecological metagenomes</taxon>
    </lineage>
</organism>
<dbReference type="AlphaFoldDB" id="A0A0F8ZYI8"/>
<accession>A0A0F8ZYI8</accession>
<comment type="caution">
    <text evidence="1">The sequence shown here is derived from an EMBL/GenBank/DDBJ whole genome shotgun (WGS) entry which is preliminary data.</text>
</comment>